<sequence>MSGNFNIDMPDDLRKLPITSLQDLCEELRTFLIDHVASHGGHFSSSLGVVELTVALHYVFNTPDDKLVWDVGHQAYPHKLLTGRKSRFHSNRQLGGISGFPSREESEFDAFGTGHSSTSISAILGMACAAKYRGDHTRQHIAVIGDGAMTAGMAFEALNNAGYEQPNMLVILNDNNRSIDANTGALQDYLTELTTGKHYNALKSHIRNVLSTDAWPMEVVRKLQKAVKGGLLRYSNLFEALNIRYFGPVDGHDLKKLIHVLEKLKQIPGPKLLHCVTTKGKGFAPAMTDHAKWHAPRKFNKITGASLDTEPSGNTSFTFQTVFGNTLSDLARSNPRIIAVTPAMLSGSALTKMKQEMPARVFDVGITEQHAVTFSAGLAADGMIPFCTIYSTFLQRGYDQLIHDVALQNLDVVFCIDRAGVVGQDGPTHHGAFDIAFLRCIPNIKGAAPMDLEDFRHLLYTAQASQGTGPFAIRYPKGVGASPTIPGAYRKLEIGKGRKIRSGEDIAILSLGPVGQYAIDACVALEAYHLNIAHYDLRFFKPLDEALLHEVFQHYSTVITIEDGCITGGVGSAVMEFMAVYGYRATIKRLGLPDTFAAQGTPQQLHALYGYDSAALISLILQLATQTKCIQEILQ</sequence>
<dbReference type="HAMAP" id="MF_00315">
    <property type="entry name" value="DXP_synth"/>
    <property type="match status" value="1"/>
</dbReference>
<feature type="binding site" evidence="10">
    <location>
        <position position="146"/>
    </location>
    <ligand>
        <name>Mg(2+)</name>
        <dbReference type="ChEBI" id="CHEBI:18420"/>
    </ligand>
</feature>
<feature type="binding site" evidence="10">
    <location>
        <begin position="114"/>
        <end position="116"/>
    </location>
    <ligand>
        <name>thiamine diphosphate</name>
        <dbReference type="ChEBI" id="CHEBI:58937"/>
    </ligand>
</feature>
<dbReference type="InterPro" id="IPR020826">
    <property type="entry name" value="Transketolase_BS"/>
</dbReference>
<feature type="binding site" evidence="10">
    <location>
        <position position="368"/>
    </location>
    <ligand>
        <name>thiamine diphosphate</name>
        <dbReference type="ChEBI" id="CHEBI:58937"/>
    </ligand>
</feature>
<evidence type="ECO:0000256" key="7">
    <source>
        <dbReference type="ARBA" id="ARBA00022977"/>
    </source>
</evidence>
<evidence type="ECO:0000313" key="13">
    <source>
        <dbReference type="Proteomes" id="UP000249819"/>
    </source>
</evidence>
<dbReference type="EMBL" id="QLMA01000007">
    <property type="protein sequence ID" value="RAJ77363.1"/>
    <property type="molecule type" value="Genomic_DNA"/>
</dbReference>
<dbReference type="PROSITE" id="PS00802">
    <property type="entry name" value="TRANSKETOLASE_2"/>
    <property type="match status" value="1"/>
</dbReference>
<dbReference type="AlphaFoldDB" id="A0A327VQN5"/>
<dbReference type="CDD" id="cd07033">
    <property type="entry name" value="TPP_PYR_DXS_TK_like"/>
    <property type="match status" value="1"/>
</dbReference>
<accession>A0A327VQN5</accession>
<dbReference type="SMART" id="SM00861">
    <property type="entry name" value="Transket_pyr"/>
    <property type="match status" value="1"/>
</dbReference>
<dbReference type="Pfam" id="PF02779">
    <property type="entry name" value="Transket_pyr"/>
    <property type="match status" value="1"/>
</dbReference>
<dbReference type="GO" id="GO:0030976">
    <property type="term" value="F:thiamine pyrophosphate binding"/>
    <property type="evidence" value="ECO:0007669"/>
    <property type="project" value="UniProtKB-UniRule"/>
</dbReference>
<dbReference type="Gene3D" id="3.40.50.920">
    <property type="match status" value="1"/>
</dbReference>
<dbReference type="GO" id="GO:0000287">
    <property type="term" value="F:magnesium ion binding"/>
    <property type="evidence" value="ECO:0007669"/>
    <property type="project" value="UniProtKB-UniRule"/>
</dbReference>
<evidence type="ECO:0000256" key="5">
    <source>
        <dbReference type="ARBA" id="ARBA00022723"/>
    </source>
</evidence>
<name>A0A327VQN5_9BACT</name>
<dbReference type="GO" id="GO:0016114">
    <property type="term" value="P:terpenoid biosynthetic process"/>
    <property type="evidence" value="ECO:0007669"/>
    <property type="project" value="UniProtKB-UniRule"/>
</dbReference>
<dbReference type="InterPro" id="IPR029061">
    <property type="entry name" value="THDP-binding"/>
</dbReference>
<dbReference type="Gene3D" id="3.40.50.970">
    <property type="match status" value="2"/>
</dbReference>
<organism evidence="12 13">
    <name type="scientific">Chitinophaga dinghuensis</name>
    <dbReference type="NCBI Taxonomy" id="1539050"/>
    <lineage>
        <taxon>Bacteria</taxon>
        <taxon>Pseudomonadati</taxon>
        <taxon>Bacteroidota</taxon>
        <taxon>Chitinophagia</taxon>
        <taxon>Chitinophagales</taxon>
        <taxon>Chitinophagaceae</taxon>
        <taxon>Chitinophaga</taxon>
    </lineage>
</organism>
<dbReference type="Pfam" id="PF13292">
    <property type="entry name" value="DXP_synthase_N"/>
    <property type="match status" value="1"/>
</dbReference>
<dbReference type="PROSITE" id="PS00801">
    <property type="entry name" value="TRANSKETOLASE_1"/>
    <property type="match status" value="1"/>
</dbReference>
<dbReference type="NCBIfam" id="NF003933">
    <property type="entry name" value="PRK05444.2-2"/>
    <property type="match status" value="1"/>
</dbReference>
<dbReference type="InterPro" id="IPR005475">
    <property type="entry name" value="Transketolase-like_Pyr-bd"/>
</dbReference>
<comment type="cofactor">
    <cofactor evidence="10">
        <name>Mg(2+)</name>
        <dbReference type="ChEBI" id="CHEBI:18420"/>
    </cofactor>
    <text evidence="10">Binds 1 Mg(2+) ion per subunit.</text>
</comment>
<feature type="binding site" evidence="10">
    <location>
        <begin position="147"/>
        <end position="148"/>
    </location>
    <ligand>
        <name>thiamine diphosphate</name>
        <dbReference type="ChEBI" id="CHEBI:58937"/>
    </ligand>
</feature>
<keyword evidence="6 10" id="KW-0460">Magnesium</keyword>
<dbReference type="OrthoDB" id="9803371at2"/>
<feature type="binding site" evidence="10">
    <location>
        <position position="73"/>
    </location>
    <ligand>
        <name>thiamine diphosphate</name>
        <dbReference type="ChEBI" id="CHEBI:58937"/>
    </ligand>
</feature>
<evidence type="ECO:0000256" key="4">
    <source>
        <dbReference type="ARBA" id="ARBA00022679"/>
    </source>
</evidence>
<dbReference type="NCBIfam" id="TIGR00204">
    <property type="entry name" value="dxs"/>
    <property type="match status" value="1"/>
</dbReference>
<comment type="function">
    <text evidence="10">Catalyzes the acyloin condensation reaction between C atoms 2 and 3 of pyruvate and glyceraldehyde 3-phosphate to yield 1-deoxy-D-xylulose-5-phosphate (DXP).</text>
</comment>
<feature type="binding site" evidence="10">
    <location>
        <position position="283"/>
    </location>
    <ligand>
        <name>thiamine diphosphate</name>
        <dbReference type="ChEBI" id="CHEBI:58937"/>
    </ligand>
</feature>
<comment type="subunit">
    <text evidence="3 10">Homodimer.</text>
</comment>
<evidence type="ECO:0000256" key="10">
    <source>
        <dbReference type="HAMAP-Rule" id="MF_00315"/>
    </source>
</evidence>
<dbReference type="Pfam" id="PF02780">
    <property type="entry name" value="Transketolase_C"/>
    <property type="match status" value="1"/>
</dbReference>
<keyword evidence="5 10" id="KW-0479">Metal-binding</keyword>
<dbReference type="FunFam" id="3.40.50.970:FF:000005">
    <property type="entry name" value="1-deoxy-D-xylulose-5-phosphate synthase"/>
    <property type="match status" value="1"/>
</dbReference>
<evidence type="ECO:0000256" key="1">
    <source>
        <dbReference type="ARBA" id="ARBA00004980"/>
    </source>
</evidence>
<evidence type="ECO:0000256" key="3">
    <source>
        <dbReference type="ARBA" id="ARBA00011738"/>
    </source>
</evidence>
<dbReference type="SUPFAM" id="SSF52518">
    <property type="entry name" value="Thiamin diphosphate-binding fold (THDP-binding)"/>
    <property type="match status" value="2"/>
</dbReference>
<feature type="binding site" evidence="10">
    <location>
        <position position="175"/>
    </location>
    <ligand>
        <name>Mg(2+)</name>
        <dbReference type="ChEBI" id="CHEBI:18420"/>
    </ligand>
</feature>
<dbReference type="InterPro" id="IPR033248">
    <property type="entry name" value="Transketolase_C"/>
</dbReference>
<dbReference type="Proteomes" id="UP000249819">
    <property type="component" value="Unassembled WGS sequence"/>
</dbReference>
<gene>
    <name evidence="10" type="primary">dxs</name>
    <name evidence="12" type="ORF">CLV59_107130</name>
</gene>
<dbReference type="SUPFAM" id="SSF52922">
    <property type="entry name" value="TK C-terminal domain-like"/>
    <property type="match status" value="1"/>
</dbReference>
<keyword evidence="7 10" id="KW-0784">Thiamine biosynthesis</keyword>
<feature type="binding site" evidence="10">
    <location>
        <position position="175"/>
    </location>
    <ligand>
        <name>thiamine diphosphate</name>
        <dbReference type="ChEBI" id="CHEBI:58937"/>
    </ligand>
</feature>
<comment type="pathway">
    <text evidence="1 10">Metabolic intermediate biosynthesis; 1-deoxy-D-xylulose 5-phosphate biosynthesis; 1-deoxy-D-xylulose 5-phosphate from D-glyceraldehyde 3-phosphate and pyruvate: step 1/1.</text>
</comment>
<evidence type="ECO:0000256" key="8">
    <source>
        <dbReference type="ARBA" id="ARBA00023052"/>
    </source>
</evidence>
<comment type="cofactor">
    <cofactor evidence="10">
        <name>thiamine diphosphate</name>
        <dbReference type="ChEBI" id="CHEBI:58937"/>
    </cofactor>
    <text evidence="10">Binds 1 thiamine pyrophosphate per subunit.</text>
</comment>
<keyword evidence="9 10" id="KW-0414">Isoprene biosynthesis</keyword>
<dbReference type="GO" id="GO:0005829">
    <property type="term" value="C:cytosol"/>
    <property type="evidence" value="ECO:0007669"/>
    <property type="project" value="TreeGrafter"/>
</dbReference>
<keyword evidence="4 10" id="KW-0808">Transferase</keyword>
<reference evidence="12 13" key="1">
    <citation type="submission" date="2018-06" db="EMBL/GenBank/DDBJ databases">
        <title>Genomic Encyclopedia of Archaeal and Bacterial Type Strains, Phase II (KMG-II): from individual species to whole genera.</title>
        <authorList>
            <person name="Goeker M."/>
        </authorList>
    </citation>
    <scope>NUCLEOTIDE SEQUENCE [LARGE SCALE GENOMIC DNA]</scope>
    <source>
        <strain evidence="12 13">DSM 29821</strain>
    </source>
</reference>
<dbReference type="GO" id="GO:0008661">
    <property type="term" value="F:1-deoxy-D-xylulose-5-phosphate synthase activity"/>
    <property type="evidence" value="ECO:0007669"/>
    <property type="project" value="UniProtKB-UniRule"/>
</dbReference>
<comment type="catalytic activity">
    <reaction evidence="10">
        <text>D-glyceraldehyde 3-phosphate + pyruvate + H(+) = 1-deoxy-D-xylulose 5-phosphate + CO2</text>
        <dbReference type="Rhea" id="RHEA:12605"/>
        <dbReference type="ChEBI" id="CHEBI:15361"/>
        <dbReference type="ChEBI" id="CHEBI:15378"/>
        <dbReference type="ChEBI" id="CHEBI:16526"/>
        <dbReference type="ChEBI" id="CHEBI:57792"/>
        <dbReference type="ChEBI" id="CHEBI:59776"/>
        <dbReference type="EC" id="2.2.1.7"/>
    </reaction>
</comment>
<comment type="caution">
    <text evidence="12">The sequence shown here is derived from an EMBL/GenBank/DDBJ whole genome shotgun (WGS) entry which is preliminary data.</text>
</comment>
<evidence type="ECO:0000313" key="12">
    <source>
        <dbReference type="EMBL" id="RAJ77363.1"/>
    </source>
</evidence>
<evidence type="ECO:0000256" key="6">
    <source>
        <dbReference type="ARBA" id="ARBA00022842"/>
    </source>
</evidence>
<dbReference type="CDD" id="cd02007">
    <property type="entry name" value="TPP_DXS"/>
    <property type="match status" value="1"/>
</dbReference>
<dbReference type="GO" id="GO:0009228">
    <property type="term" value="P:thiamine biosynthetic process"/>
    <property type="evidence" value="ECO:0007669"/>
    <property type="project" value="UniProtKB-UniRule"/>
</dbReference>
<comment type="similarity">
    <text evidence="2 10">Belongs to the transketolase family. DXPS subfamily.</text>
</comment>
<dbReference type="InterPro" id="IPR005477">
    <property type="entry name" value="Dxylulose-5-P_synthase"/>
</dbReference>
<dbReference type="PANTHER" id="PTHR43322">
    <property type="entry name" value="1-D-DEOXYXYLULOSE 5-PHOSPHATE SYNTHASE-RELATED"/>
    <property type="match status" value="1"/>
</dbReference>
<proteinExistence type="inferred from homology"/>
<feature type="domain" description="Transketolase-like pyrimidine-binding" evidence="11">
    <location>
        <begin position="317"/>
        <end position="483"/>
    </location>
</feature>
<evidence type="ECO:0000256" key="2">
    <source>
        <dbReference type="ARBA" id="ARBA00011081"/>
    </source>
</evidence>
<dbReference type="EC" id="2.2.1.7" evidence="10"/>
<dbReference type="InterPro" id="IPR009014">
    <property type="entry name" value="Transketo_C/PFOR_II"/>
</dbReference>
<dbReference type="GO" id="GO:0019288">
    <property type="term" value="P:isopentenyl diphosphate biosynthetic process, methylerythritol 4-phosphate pathway"/>
    <property type="evidence" value="ECO:0007669"/>
    <property type="project" value="TreeGrafter"/>
</dbReference>
<dbReference type="RefSeq" id="WP_111593963.1">
    <property type="nucleotide sequence ID" value="NZ_QLMA01000007.1"/>
</dbReference>
<dbReference type="InterPro" id="IPR049557">
    <property type="entry name" value="Transketolase_CS"/>
</dbReference>
<dbReference type="PANTHER" id="PTHR43322:SF5">
    <property type="entry name" value="1-DEOXY-D-XYLULOSE-5-PHOSPHATE SYNTHASE, CHLOROPLASTIC"/>
    <property type="match status" value="1"/>
</dbReference>
<keyword evidence="8 10" id="KW-0786">Thiamine pyrophosphate</keyword>
<evidence type="ECO:0000259" key="11">
    <source>
        <dbReference type="SMART" id="SM00861"/>
    </source>
</evidence>
<evidence type="ECO:0000256" key="9">
    <source>
        <dbReference type="ARBA" id="ARBA00023229"/>
    </source>
</evidence>
<dbReference type="UniPathway" id="UPA00064">
    <property type="reaction ID" value="UER00091"/>
</dbReference>
<keyword evidence="13" id="KW-1185">Reference proteome</keyword>
<protein>
    <recommendedName>
        <fullName evidence="10">1-deoxy-D-xylulose-5-phosphate synthase</fullName>
        <ecNumber evidence="10">2.2.1.7</ecNumber>
    </recommendedName>
    <alternativeName>
        <fullName evidence="10">1-deoxyxylulose-5-phosphate synthase</fullName>
        <shortName evidence="10">DXP synthase</shortName>
        <shortName evidence="10">DXPS</shortName>
    </alternativeName>
</protein>